<dbReference type="OrthoDB" id="9787902at2"/>
<organism evidence="3 4">
    <name type="scientific">Pseudomonas oryzihabitans</name>
    <dbReference type="NCBI Taxonomy" id="47885"/>
    <lineage>
        <taxon>Bacteria</taxon>
        <taxon>Pseudomonadati</taxon>
        <taxon>Pseudomonadota</taxon>
        <taxon>Gammaproteobacteria</taxon>
        <taxon>Pseudomonadales</taxon>
        <taxon>Pseudomonadaceae</taxon>
        <taxon>Pseudomonas</taxon>
    </lineage>
</organism>
<reference evidence="3 4" key="1">
    <citation type="submission" date="2016-01" db="EMBL/GenBank/DDBJ databases">
        <title>Annotation of Pseudomonas oryzihabitans USDA-ARS-USMARC-56511.</title>
        <authorList>
            <person name="Harhay G.P."/>
            <person name="Harhay D.M."/>
            <person name="Smith T.P.L."/>
            <person name="Bono J.L."/>
            <person name="Heaton M.P."/>
            <person name="Clawson M.L."/>
            <person name="Chitko-Mckown C.G."/>
            <person name="Capik S.F."/>
            <person name="DeDonder K.D."/>
            <person name="Apley M.D."/>
            <person name="Lubbers B.V."/>
            <person name="White B.J."/>
            <person name="Larson R.L."/>
        </authorList>
    </citation>
    <scope>NUCLEOTIDE SEQUENCE [LARGE SCALE GENOMIC DNA]</scope>
    <source>
        <strain evidence="3 4">USDA-ARS-USMARC-56511</strain>
    </source>
</reference>
<dbReference type="RefSeq" id="WP_059316703.1">
    <property type="nucleotide sequence ID" value="NZ_CP013987.1"/>
</dbReference>
<dbReference type="GO" id="GO:0043190">
    <property type="term" value="C:ATP-binding cassette (ABC) transporter complex"/>
    <property type="evidence" value="ECO:0007669"/>
    <property type="project" value="InterPro"/>
</dbReference>
<dbReference type="KEGG" id="por:APT59_21520"/>
<dbReference type="CDD" id="cd13640">
    <property type="entry name" value="PBP2_ChoX"/>
    <property type="match status" value="1"/>
</dbReference>
<dbReference type="GO" id="GO:0022857">
    <property type="term" value="F:transmembrane transporter activity"/>
    <property type="evidence" value="ECO:0007669"/>
    <property type="project" value="InterPro"/>
</dbReference>
<dbReference type="NCBIfam" id="TIGR03414">
    <property type="entry name" value="ABC_choline_bnd"/>
    <property type="match status" value="1"/>
</dbReference>
<dbReference type="GO" id="GO:0015871">
    <property type="term" value="P:choline transport"/>
    <property type="evidence" value="ECO:0007669"/>
    <property type="project" value="InterPro"/>
</dbReference>
<evidence type="ECO:0000313" key="3">
    <source>
        <dbReference type="EMBL" id="ALZ86664.1"/>
    </source>
</evidence>
<proteinExistence type="predicted"/>
<gene>
    <name evidence="3" type="ORF">APT59_21520</name>
</gene>
<evidence type="ECO:0000259" key="2">
    <source>
        <dbReference type="Pfam" id="PF04069"/>
    </source>
</evidence>
<dbReference type="InterPro" id="IPR007210">
    <property type="entry name" value="ABC_Gly_betaine_transp_sub-bd"/>
</dbReference>
<dbReference type="InterPro" id="IPR017783">
    <property type="entry name" value="ABC_choline_sub-bd"/>
</dbReference>
<accession>A0A0U4W5E4</accession>
<evidence type="ECO:0000313" key="4">
    <source>
        <dbReference type="Proteomes" id="UP000064137"/>
    </source>
</evidence>
<evidence type="ECO:0000256" key="1">
    <source>
        <dbReference type="SAM" id="SignalP"/>
    </source>
</evidence>
<feature type="domain" description="ABC-type glycine betaine transport system substrate-binding" evidence="2">
    <location>
        <begin position="29"/>
        <end position="282"/>
    </location>
</feature>
<dbReference type="AlphaFoldDB" id="A0A0U4W5E4"/>
<dbReference type="GO" id="GO:0033265">
    <property type="term" value="F:choline binding"/>
    <property type="evidence" value="ECO:0007669"/>
    <property type="project" value="InterPro"/>
</dbReference>
<feature type="signal peptide" evidence="1">
    <location>
        <begin position="1"/>
        <end position="20"/>
    </location>
</feature>
<dbReference type="Gene3D" id="3.40.190.10">
    <property type="entry name" value="Periplasmic binding protein-like II"/>
    <property type="match status" value="1"/>
</dbReference>
<protein>
    <submittedName>
        <fullName evidence="3">Glycine/betaine ABC transporter substrate-binding protein</fullName>
    </submittedName>
</protein>
<name>A0A0U4W5E4_9PSED</name>
<dbReference type="Gene3D" id="3.40.190.100">
    <property type="entry name" value="Glycine betaine-binding periplasmic protein, domain 2"/>
    <property type="match status" value="1"/>
</dbReference>
<dbReference type="Proteomes" id="UP000064137">
    <property type="component" value="Chromosome"/>
</dbReference>
<keyword evidence="1" id="KW-0732">Signal</keyword>
<dbReference type="GO" id="GO:0042597">
    <property type="term" value="C:periplasmic space"/>
    <property type="evidence" value="ECO:0007669"/>
    <property type="project" value="InterPro"/>
</dbReference>
<dbReference type="EMBL" id="CP013987">
    <property type="protein sequence ID" value="ALZ86664.1"/>
    <property type="molecule type" value="Genomic_DNA"/>
</dbReference>
<feature type="chain" id="PRO_5006853362" evidence="1">
    <location>
        <begin position="21"/>
        <end position="313"/>
    </location>
</feature>
<dbReference type="Pfam" id="PF04069">
    <property type="entry name" value="OpuAC"/>
    <property type="match status" value="1"/>
</dbReference>
<dbReference type="SUPFAM" id="SSF53850">
    <property type="entry name" value="Periplasmic binding protein-like II"/>
    <property type="match status" value="1"/>
</dbReference>
<sequence>MKISQALWLSGLLLCSAAQATSEPESCHEVRLADVGWSDLNVTNAMTRYLLSALGYETEVLRLSLPQTYEALARNEADVFLGNWMPAQTKLSQAYIDGGTLERLHANLEGARYTLAVPQYVYDAGVKNVADIARYANRFGHTLYGIEPGNDGNALLKKMIANNAFGLGGFTLDESSEQGMLAQVRMKELLDRQWIVFLGWEPHPMNIRHKLAYLDGGDDYFGPHQGGATVYTVVRKGYAQQCPNVARLLGNLVFSLDMENQLMDRVLNEKDNPRRAARLWLQRNPEQLETWLKGVVTRGGTPGNLAIKASLAQ</sequence>